<evidence type="ECO:0000313" key="5">
    <source>
        <dbReference type="Proteomes" id="UP001176429"/>
    </source>
</evidence>
<dbReference type="EMBL" id="JAUQSY010000004">
    <property type="protein sequence ID" value="MDO7874503.1"/>
    <property type="molecule type" value="Genomic_DNA"/>
</dbReference>
<dbReference type="Gene3D" id="1.20.1260.10">
    <property type="match status" value="1"/>
</dbReference>
<dbReference type="Pfam" id="PF13628">
    <property type="entry name" value="DUF4142"/>
    <property type="match status" value="1"/>
</dbReference>
<accession>A0ABT9B8I3</accession>
<dbReference type="InterPro" id="IPR025419">
    <property type="entry name" value="DUF4142"/>
</dbReference>
<evidence type="ECO:0000256" key="1">
    <source>
        <dbReference type="SAM" id="MobiDB-lite"/>
    </source>
</evidence>
<proteinExistence type="predicted"/>
<feature type="domain" description="DUF4142" evidence="3">
    <location>
        <begin position="73"/>
        <end position="205"/>
    </location>
</feature>
<name>A0ABT9B8I3_9BACT</name>
<feature type="region of interest" description="Disordered" evidence="1">
    <location>
        <begin position="20"/>
        <end position="47"/>
    </location>
</feature>
<evidence type="ECO:0000313" key="4">
    <source>
        <dbReference type="EMBL" id="MDO7874503.1"/>
    </source>
</evidence>
<organism evidence="4 5">
    <name type="scientific">Hymenobacter aranciens</name>
    <dbReference type="NCBI Taxonomy" id="3063996"/>
    <lineage>
        <taxon>Bacteria</taxon>
        <taxon>Pseudomonadati</taxon>
        <taxon>Bacteroidota</taxon>
        <taxon>Cytophagia</taxon>
        <taxon>Cytophagales</taxon>
        <taxon>Hymenobacteraceae</taxon>
        <taxon>Hymenobacter</taxon>
    </lineage>
</organism>
<dbReference type="PANTHER" id="PTHR38593:SF1">
    <property type="entry name" value="BLR2558 PROTEIN"/>
    <property type="match status" value="1"/>
</dbReference>
<evidence type="ECO:0000259" key="3">
    <source>
        <dbReference type="Pfam" id="PF13628"/>
    </source>
</evidence>
<evidence type="ECO:0000256" key="2">
    <source>
        <dbReference type="SAM" id="SignalP"/>
    </source>
</evidence>
<feature type="chain" id="PRO_5046313540" evidence="2">
    <location>
        <begin position="21"/>
        <end position="211"/>
    </location>
</feature>
<dbReference type="Proteomes" id="UP001176429">
    <property type="component" value="Unassembled WGS sequence"/>
</dbReference>
<keyword evidence="2" id="KW-0732">Signal</keyword>
<dbReference type="PANTHER" id="PTHR38593">
    <property type="entry name" value="BLR2558 PROTEIN"/>
    <property type="match status" value="1"/>
</dbReference>
<protein>
    <submittedName>
        <fullName evidence="4">DUF4142 domain-containing protein</fullName>
    </submittedName>
</protein>
<dbReference type="PROSITE" id="PS51257">
    <property type="entry name" value="PROKAR_LIPOPROTEIN"/>
    <property type="match status" value="1"/>
</dbReference>
<feature type="signal peptide" evidence="2">
    <location>
        <begin position="1"/>
        <end position="20"/>
    </location>
</feature>
<dbReference type="InterPro" id="IPR012347">
    <property type="entry name" value="Ferritin-like"/>
</dbReference>
<sequence>MKRFLLPLSAAVLVSLASCGDNTRDTTTADNTAADTTMTAPAGDHTGMDMADSTGAAATGMGDPNGPTAPHATDEEFMKSAAHSDQNEIQQSKMALAKGVTGMVKEHAEKMIADHTKSTADLKVIAAKKGVALPADMDAEHKAMAPEMEKLSGKAFEDKYMAQMVTDHQKTANTMMAHEKMTQDADLKGFIGKTLPVVQQHLANSQKHAGM</sequence>
<keyword evidence="5" id="KW-1185">Reference proteome</keyword>
<reference evidence="4" key="1">
    <citation type="submission" date="2023-07" db="EMBL/GenBank/DDBJ databases">
        <authorList>
            <person name="Kim M.K."/>
        </authorList>
    </citation>
    <scope>NUCLEOTIDE SEQUENCE</scope>
    <source>
        <strain evidence="4">ASUV-10-1</strain>
    </source>
</reference>
<gene>
    <name evidence="4" type="ORF">Q5H93_07150</name>
</gene>
<dbReference type="RefSeq" id="WP_305005819.1">
    <property type="nucleotide sequence ID" value="NZ_JAUQSY010000004.1"/>
</dbReference>
<comment type="caution">
    <text evidence="4">The sequence shown here is derived from an EMBL/GenBank/DDBJ whole genome shotgun (WGS) entry which is preliminary data.</text>
</comment>
<feature type="compositionally biased region" description="Low complexity" evidence="1">
    <location>
        <begin position="25"/>
        <end position="44"/>
    </location>
</feature>